<dbReference type="AlphaFoldDB" id="A0A4Q7YTD8"/>
<reference evidence="1 2" key="1">
    <citation type="submission" date="2019-02" db="EMBL/GenBank/DDBJ databases">
        <title>Genomic Encyclopedia of Archaeal and Bacterial Type Strains, Phase II (KMG-II): from individual species to whole genera.</title>
        <authorList>
            <person name="Goeker M."/>
        </authorList>
    </citation>
    <scope>NUCLEOTIDE SEQUENCE [LARGE SCALE GENOMIC DNA]</scope>
    <source>
        <strain evidence="1 2">DSM 18101</strain>
    </source>
</reference>
<protein>
    <submittedName>
        <fullName evidence="1">Uncharacterized protein</fullName>
    </submittedName>
</protein>
<dbReference type="EMBL" id="SHKW01000001">
    <property type="protein sequence ID" value="RZU40848.1"/>
    <property type="molecule type" value="Genomic_DNA"/>
</dbReference>
<gene>
    <name evidence="1" type="ORF">BDD14_2334</name>
</gene>
<comment type="caution">
    <text evidence="1">The sequence shown here is derived from an EMBL/GenBank/DDBJ whole genome shotgun (WGS) entry which is preliminary data.</text>
</comment>
<proteinExistence type="predicted"/>
<evidence type="ECO:0000313" key="2">
    <source>
        <dbReference type="Proteomes" id="UP000292958"/>
    </source>
</evidence>
<sequence length="146" mass="15793">MFQLDYLSCLLTVVATILVGKKMWTGLVVSCVNSLIVCVIGMHTAQYGFIPANVFCICINAYNLRAWSKMQEDPSESTTDASSELVAACRQMSTAKRGATRRLINSFRIRSEARLGNSISSLAVKGVSPFAPAPLRTDTSVGVTQP</sequence>
<dbReference type="Proteomes" id="UP000292958">
    <property type="component" value="Unassembled WGS sequence"/>
</dbReference>
<name>A0A4Q7YTD8_9BACT</name>
<keyword evidence="2" id="KW-1185">Reference proteome</keyword>
<accession>A0A4Q7YTD8</accession>
<organism evidence="1 2">
    <name type="scientific">Edaphobacter modestus</name>
    <dbReference type="NCBI Taxonomy" id="388466"/>
    <lineage>
        <taxon>Bacteria</taxon>
        <taxon>Pseudomonadati</taxon>
        <taxon>Acidobacteriota</taxon>
        <taxon>Terriglobia</taxon>
        <taxon>Terriglobales</taxon>
        <taxon>Acidobacteriaceae</taxon>
        <taxon>Edaphobacter</taxon>
    </lineage>
</organism>
<evidence type="ECO:0000313" key="1">
    <source>
        <dbReference type="EMBL" id="RZU40848.1"/>
    </source>
</evidence>